<sequence>MMIKAAGVIDNENSSSVRENIFITVNKEIQLIEGKVFLYELVTEDIIWATRGGQLVVLMEQLRKFKLLYVWNVLNL</sequence>
<name>A0A1I7WFK7_HETBA</name>
<reference evidence="2" key="1">
    <citation type="submission" date="2016-11" db="UniProtKB">
        <authorList>
            <consortium name="WormBaseParasite"/>
        </authorList>
    </citation>
    <scope>IDENTIFICATION</scope>
</reference>
<evidence type="ECO:0000313" key="2">
    <source>
        <dbReference type="WBParaSite" id="Hba_03736"/>
    </source>
</evidence>
<dbReference type="Proteomes" id="UP000095283">
    <property type="component" value="Unplaced"/>
</dbReference>
<proteinExistence type="predicted"/>
<protein>
    <submittedName>
        <fullName evidence="2">Uncharacterized protein</fullName>
    </submittedName>
</protein>
<organism evidence="1 2">
    <name type="scientific">Heterorhabditis bacteriophora</name>
    <name type="common">Entomopathogenic nematode worm</name>
    <dbReference type="NCBI Taxonomy" id="37862"/>
    <lineage>
        <taxon>Eukaryota</taxon>
        <taxon>Metazoa</taxon>
        <taxon>Ecdysozoa</taxon>
        <taxon>Nematoda</taxon>
        <taxon>Chromadorea</taxon>
        <taxon>Rhabditida</taxon>
        <taxon>Rhabditina</taxon>
        <taxon>Rhabditomorpha</taxon>
        <taxon>Strongyloidea</taxon>
        <taxon>Heterorhabditidae</taxon>
        <taxon>Heterorhabditis</taxon>
    </lineage>
</organism>
<evidence type="ECO:0000313" key="1">
    <source>
        <dbReference type="Proteomes" id="UP000095283"/>
    </source>
</evidence>
<accession>A0A1I7WFK7</accession>
<keyword evidence="1" id="KW-1185">Reference proteome</keyword>
<dbReference type="WBParaSite" id="Hba_03736">
    <property type="protein sequence ID" value="Hba_03736"/>
    <property type="gene ID" value="Hba_03736"/>
</dbReference>
<dbReference type="AlphaFoldDB" id="A0A1I7WFK7"/>